<organism evidence="3 4">
    <name type="scientific">Vallicoccus soli</name>
    <dbReference type="NCBI Taxonomy" id="2339232"/>
    <lineage>
        <taxon>Bacteria</taxon>
        <taxon>Bacillati</taxon>
        <taxon>Actinomycetota</taxon>
        <taxon>Actinomycetes</taxon>
        <taxon>Motilibacterales</taxon>
        <taxon>Vallicoccaceae</taxon>
        <taxon>Vallicoccus</taxon>
    </lineage>
</organism>
<feature type="domain" description="Helix-turn-helix" evidence="2">
    <location>
        <begin position="29"/>
        <end position="75"/>
    </location>
</feature>
<accession>A0A3A3YPN9</accession>
<sequence>MAYPSRPVRRALPEFAGTATSRPSPELLERLSKFVVAEYAAGRSLREIAELTDRSFSAVRNVLDRAGVRRRGVGAVIARSDSPQDAV</sequence>
<keyword evidence="4" id="KW-1185">Reference proteome</keyword>
<feature type="region of interest" description="Disordered" evidence="1">
    <location>
        <begin position="1"/>
        <end position="22"/>
    </location>
</feature>
<reference evidence="3 4" key="1">
    <citation type="submission" date="2018-09" db="EMBL/GenBank/DDBJ databases">
        <title>YIM 75000 draft genome.</title>
        <authorList>
            <person name="Tang S."/>
            <person name="Feng Y."/>
        </authorList>
    </citation>
    <scope>NUCLEOTIDE SEQUENCE [LARGE SCALE GENOMIC DNA]</scope>
    <source>
        <strain evidence="3 4">YIM 75000</strain>
    </source>
</reference>
<dbReference type="RefSeq" id="WP_119952069.1">
    <property type="nucleotide sequence ID" value="NZ_QZEZ01000014.1"/>
</dbReference>
<dbReference type="OrthoDB" id="5193639at2"/>
<protein>
    <submittedName>
        <fullName evidence="3">Helix-turn-helix domain containing protein</fullName>
    </submittedName>
</protein>
<evidence type="ECO:0000256" key="1">
    <source>
        <dbReference type="SAM" id="MobiDB-lite"/>
    </source>
</evidence>
<gene>
    <name evidence="3" type="ORF">D5H78_18795</name>
</gene>
<name>A0A3A3YPN9_9ACTN</name>
<evidence type="ECO:0000259" key="2">
    <source>
        <dbReference type="Pfam" id="PF19575"/>
    </source>
</evidence>
<proteinExistence type="predicted"/>
<dbReference type="InterPro" id="IPR045745">
    <property type="entry name" value="HTH_58_Actinobacteria-type"/>
</dbReference>
<dbReference type="Pfam" id="PF19575">
    <property type="entry name" value="HTH_58"/>
    <property type="match status" value="1"/>
</dbReference>
<dbReference type="Gene3D" id="1.10.10.60">
    <property type="entry name" value="Homeodomain-like"/>
    <property type="match status" value="1"/>
</dbReference>
<dbReference type="EMBL" id="QZEZ01000014">
    <property type="protein sequence ID" value="RJK92545.1"/>
    <property type="molecule type" value="Genomic_DNA"/>
</dbReference>
<dbReference type="Proteomes" id="UP000265614">
    <property type="component" value="Unassembled WGS sequence"/>
</dbReference>
<comment type="caution">
    <text evidence="3">The sequence shown here is derived from an EMBL/GenBank/DDBJ whole genome shotgun (WGS) entry which is preliminary data.</text>
</comment>
<evidence type="ECO:0000313" key="3">
    <source>
        <dbReference type="EMBL" id="RJK92545.1"/>
    </source>
</evidence>
<dbReference type="AlphaFoldDB" id="A0A3A3YPN9"/>
<evidence type="ECO:0000313" key="4">
    <source>
        <dbReference type="Proteomes" id="UP000265614"/>
    </source>
</evidence>